<comment type="similarity">
    <text evidence="7 8">Belongs to the PINc/VapC protein family.</text>
</comment>
<dbReference type="Gene3D" id="3.40.50.1010">
    <property type="entry name" value="5'-nuclease"/>
    <property type="match status" value="1"/>
</dbReference>
<comment type="function">
    <text evidence="8">Toxic component of a toxin-antitoxin (TA) system. An RNase.</text>
</comment>
<dbReference type="GO" id="GO:0016787">
    <property type="term" value="F:hydrolase activity"/>
    <property type="evidence" value="ECO:0007669"/>
    <property type="project" value="UniProtKB-KW"/>
</dbReference>
<dbReference type="InterPro" id="IPR050556">
    <property type="entry name" value="Type_II_TA_system_RNase"/>
</dbReference>
<feature type="binding site" evidence="8">
    <location>
        <position position="5"/>
    </location>
    <ligand>
        <name>Mg(2+)</name>
        <dbReference type="ChEBI" id="CHEBI:18420"/>
    </ligand>
</feature>
<evidence type="ECO:0000256" key="4">
    <source>
        <dbReference type="ARBA" id="ARBA00022723"/>
    </source>
</evidence>
<keyword evidence="11" id="KW-1185">Reference proteome</keyword>
<dbReference type="InterPro" id="IPR022907">
    <property type="entry name" value="VapC_family"/>
</dbReference>
<dbReference type="SUPFAM" id="SSF88723">
    <property type="entry name" value="PIN domain-like"/>
    <property type="match status" value="1"/>
</dbReference>
<evidence type="ECO:0000256" key="3">
    <source>
        <dbReference type="ARBA" id="ARBA00022722"/>
    </source>
</evidence>
<dbReference type="RefSeq" id="WP_223987612.1">
    <property type="nucleotide sequence ID" value="NZ_CAJZAG010000004.1"/>
</dbReference>
<protein>
    <recommendedName>
        <fullName evidence="8">Ribonuclease VapC</fullName>
        <shortName evidence="8">RNase VapC</shortName>
        <ecNumber evidence="8">3.1.-.-</ecNumber>
    </recommendedName>
    <alternativeName>
        <fullName evidence="8">Toxin VapC</fullName>
    </alternativeName>
</protein>
<evidence type="ECO:0000256" key="6">
    <source>
        <dbReference type="ARBA" id="ARBA00022842"/>
    </source>
</evidence>
<keyword evidence="2 8" id="KW-1277">Toxin-antitoxin system</keyword>
<dbReference type="InterPro" id="IPR002716">
    <property type="entry name" value="PIN_dom"/>
</dbReference>
<dbReference type="Proteomes" id="UP000706525">
    <property type="component" value="Unassembled WGS sequence"/>
</dbReference>
<evidence type="ECO:0000259" key="9">
    <source>
        <dbReference type="Pfam" id="PF01850"/>
    </source>
</evidence>
<proteinExistence type="inferred from homology"/>
<evidence type="ECO:0000256" key="8">
    <source>
        <dbReference type="HAMAP-Rule" id="MF_00265"/>
    </source>
</evidence>
<dbReference type="HAMAP" id="MF_00265">
    <property type="entry name" value="VapC_Nob1"/>
    <property type="match status" value="1"/>
</dbReference>
<dbReference type="EC" id="3.1.-.-" evidence="8"/>
<keyword evidence="10" id="KW-0255">Endonuclease</keyword>
<evidence type="ECO:0000256" key="5">
    <source>
        <dbReference type="ARBA" id="ARBA00022801"/>
    </source>
</evidence>
<sequence length="184" mass="20832">MYLVDTNVLSEFMKRHPDPHVDAFLSAKQREGAQVFVSVLTFGEMRRGVLKLQYNQDFAQSALMAQRLQTLKEQYCDDTVGVGDATSEIWARLSVPSPHSPIDKLIAATAVERQLTVLTRNVRDFQHAELKVINPFDDTDALCRGITYGRLSGRSPGRPKACPRLQSNRRSIHGKNHVEYHRRG</sequence>
<evidence type="ECO:0000256" key="1">
    <source>
        <dbReference type="ARBA" id="ARBA00001946"/>
    </source>
</evidence>
<keyword evidence="3 8" id="KW-0540">Nuclease</keyword>
<dbReference type="GO" id="GO:0004519">
    <property type="term" value="F:endonuclease activity"/>
    <property type="evidence" value="ECO:0007669"/>
    <property type="project" value="UniProtKB-KW"/>
</dbReference>
<comment type="cofactor">
    <cofactor evidence="1 8">
        <name>Mg(2+)</name>
        <dbReference type="ChEBI" id="CHEBI:18420"/>
    </cofactor>
</comment>
<keyword evidence="8" id="KW-0800">Toxin</keyword>
<feature type="binding site" evidence="8">
    <location>
        <position position="103"/>
    </location>
    <ligand>
        <name>Mg(2+)</name>
        <dbReference type="ChEBI" id="CHEBI:18420"/>
    </ligand>
</feature>
<organism evidence="10 11">
    <name type="scientific">Cupriavidus pampae</name>
    <dbReference type="NCBI Taxonomy" id="659251"/>
    <lineage>
        <taxon>Bacteria</taxon>
        <taxon>Pseudomonadati</taxon>
        <taxon>Pseudomonadota</taxon>
        <taxon>Betaproteobacteria</taxon>
        <taxon>Burkholderiales</taxon>
        <taxon>Burkholderiaceae</taxon>
        <taxon>Cupriavidus</taxon>
    </lineage>
</organism>
<dbReference type="CDD" id="cd18746">
    <property type="entry name" value="PIN_VapC4-5_FitB-like"/>
    <property type="match status" value="1"/>
</dbReference>
<accession>A0ABM8WUH4</accession>
<reference evidence="10 11" key="1">
    <citation type="submission" date="2021-08" db="EMBL/GenBank/DDBJ databases">
        <authorList>
            <person name="Peeters C."/>
        </authorList>
    </citation>
    <scope>NUCLEOTIDE SEQUENCE [LARGE SCALE GENOMIC DNA]</scope>
    <source>
        <strain evidence="10 11">LMG 32289</strain>
    </source>
</reference>
<evidence type="ECO:0000256" key="7">
    <source>
        <dbReference type="ARBA" id="ARBA00038093"/>
    </source>
</evidence>
<feature type="domain" description="PIN" evidence="9">
    <location>
        <begin position="2"/>
        <end position="127"/>
    </location>
</feature>
<keyword evidence="6 8" id="KW-0460">Magnesium</keyword>
<comment type="caution">
    <text evidence="10">The sequence shown here is derived from an EMBL/GenBank/DDBJ whole genome shotgun (WGS) entry which is preliminary data.</text>
</comment>
<keyword evidence="4 8" id="KW-0479">Metal-binding</keyword>
<dbReference type="PANTHER" id="PTHR33653">
    <property type="entry name" value="RIBONUCLEASE VAPC2"/>
    <property type="match status" value="1"/>
</dbReference>
<keyword evidence="5 8" id="KW-0378">Hydrolase</keyword>
<gene>
    <name evidence="8 10" type="primary">vapC</name>
    <name evidence="10" type="ORF">LMG32289_02259</name>
</gene>
<dbReference type="Pfam" id="PF01850">
    <property type="entry name" value="PIN"/>
    <property type="match status" value="1"/>
</dbReference>
<dbReference type="PANTHER" id="PTHR33653:SF1">
    <property type="entry name" value="RIBONUCLEASE VAPC2"/>
    <property type="match status" value="1"/>
</dbReference>
<evidence type="ECO:0000313" key="11">
    <source>
        <dbReference type="Proteomes" id="UP000706525"/>
    </source>
</evidence>
<name>A0ABM8WUH4_9BURK</name>
<evidence type="ECO:0000256" key="2">
    <source>
        <dbReference type="ARBA" id="ARBA00022649"/>
    </source>
</evidence>
<dbReference type="EMBL" id="CAJZAG010000004">
    <property type="protein sequence ID" value="CAG9171130.1"/>
    <property type="molecule type" value="Genomic_DNA"/>
</dbReference>
<dbReference type="InterPro" id="IPR029060">
    <property type="entry name" value="PIN-like_dom_sf"/>
</dbReference>
<evidence type="ECO:0000313" key="10">
    <source>
        <dbReference type="EMBL" id="CAG9171130.1"/>
    </source>
</evidence>